<organism evidence="2 3">
    <name type="scientific">Larkinella bovis</name>
    <dbReference type="NCBI Taxonomy" id="683041"/>
    <lineage>
        <taxon>Bacteria</taxon>
        <taxon>Pseudomonadati</taxon>
        <taxon>Bacteroidota</taxon>
        <taxon>Cytophagia</taxon>
        <taxon>Cytophagales</taxon>
        <taxon>Spirosomataceae</taxon>
        <taxon>Larkinella</taxon>
    </lineage>
</organism>
<name>A0ABW0IK01_9BACT</name>
<dbReference type="Gene3D" id="3.30.160.670">
    <property type="match status" value="1"/>
</dbReference>
<dbReference type="Pfam" id="PF13590">
    <property type="entry name" value="DUF4136"/>
    <property type="match status" value="1"/>
</dbReference>
<evidence type="ECO:0000313" key="2">
    <source>
        <dbReference type="EMBL" id="MFC5412638.1"/>
    </source>
</evidence>
<protein>
    <submittedName>
        <fullName evidence="2">DUF4136 domain-containing protein</fullName>
    </submittedName>
</protein>
<reference evidence="3" key="1">
    <citation type="journal article" date="2019" name="Int. J. Syst. Evol. Microbiol.">
        <title>The Global Catalogue of Microorganisms (GCM) 10K type strain sequencing project: providing services to taxonomists for standard genome sequencing and annotation.</title>
        <authorList>
            <consortium name="The Broad Institute Genomics Platform"/>
            <consortium name="The Broad Institute Genome Sequencing Center for Infectious Disease"/>
            <person name="Wu L."/>
            <person name="Ma J."/>
        </authorList>
    </citation>
    <scope>NUCLEOTIDE SEQUENCE [LARGE SCALE GENOMIC DNA]</scope>
    <source>
        <strain evidence="3">CCUG 55250</strain>
    </source>
</reference>
<dbReference type="InterPro" id="IPR025411">
    <property type="entry name" value="DUF4136"/>
</dbReference>
<comment type="caution">
    <text evidence="2">The sequence shown here is derived from an EMBL/GenBank/DDBJ whole genome shotgun (WGS) entry which is preliminary data.</text>
</comment>
<dbReference type="RefSeq" id="WP_379850351.1">
    <property type="nucleotide sequence ID" value="NZ_JBHSMA010000014.1"/>
</dbReference>
<gene>
    <name evidence="2" type="ORF">ACFPMF_25155</name>
</gene>
<accession>A0ABW0IK01</accession>
<keyword evidence="3" id="KW-1185">Reference proteome</keyword>
<dbReference type="EMBL" id="JBHSMA010000014">
    <property type="protein sequence ID" value="MFC5412638.1"/>
    <property type="molecule type" value="Genomic_DNA"/>
</dbReference>
<proteinExistence type="predicted"/>
<feature type="domain" description="DUF4136" evidence="1">
    <location>
        <begin position="42"/>
        <end position="207"/>
    </location>
</feature>
<evidence type="ECO:0000259" key="1">
    <source>
        <dbReference type="Pfam" id="PF13590"/>
    </source>
</evidence>
<dbReference type="Proteomes" id="UP001596106">
    <property type="component" value="Unassembled WGS sequence"/>
</dbReference>
<evidence type="ECO:0000313" key="3">
    <source>
        <dbReference type="Proteomes" id="UP001596106"/>
    </source>
</evidence>
<dbReference type="PROSITE" id="PS51257">
    <property type="entry name" value="PROKAR_LIPOPROTEIN"/>
    <property type="match status" value="1"/>
</dbReference>
<sequence>MKPIFRILLWVAIGGGIGSGISSCRPDALSDLTPEDSQVFITNRDQSVNFAAYKTFSLPDSVVQISNDQAQLSNTGLEPPFLNRLAQELTNRGYQRVSRKDSADLGVAVMLVNNSYVGVSSMPFSPYYLDYWGYGGLGGWGGYSPYYPSYYSFYEVSDTYWLIQAIDLKHPNTTDKELKVVWQAQIRGNGIFDAASIDSILTRVFEQSAYLRANQ</sequence>